<dbReference type="Proteomes" id="UP000003089">
    <property type="component" value="Unassembled WGS sequence"/>
</dbReference>
<feature type="transmembrane region" description="Helical" evidence="1">
    <location>
        <begin position="59"/>
        <end position="77"/>
    </location>
</feature>
<dbReference type="EMBL" id="AGXS01000015">
    <property type="protein sequence ID" value="EIY52557.1"/>
    <property type="molecule type" value="Genomic_DNA"/>
</dbReference>
<evidence type="ECO:0000313" key="3">
    <source>
        <dbReference type="Proteomes" id="UP000003089"/>
    </source>
</evidence>
<feature type="transmembrane region" description="Helical" evidence="1">
    <location>
        <begin position="203"/>
        <end position="228"/>
    </location>
</feature>
<keyword evidence="1" id="KW-0812">Transmembrane</keyword>
<evidence type="ECO:0000256" key="1">
    <source>
        <dbReference type="SAM" id="Phobius"/>
    </source>
</evidence>
<proteinExistence type="predicted"/>
<dbReference type="RefSeq" id="WP_007485204.1">
    <property type="nucleotide sequence ID" value="NZ_JH724314.1"/>
</dbReference>
<feature type="transmembrane region" description="Helical" evidence="1">
    <location>
        <begin position="334"/>
        <end position="355"/>
    </location>
</feature>
<keyword evidence="1" id="KW-1133">Transmembrane helix</keyword>
<dbReference type="STRING" id="997884.HMPREF1068_02104"/>
<dbReference type="AlphaFoldDB" id="I8XR48"/>
<sequence length="417" mass="48491">MILSFLQFFAFVFIIIYEFRRKSVSIFLWGTLFVMFSIPHLLMFFVGSFEYPSWVIDKVSIFVVLFCIFYMVGIKLIPWNNRPNISLLVPENKSYITTFVFLLFVLIFVRTLVLYRATGSLLNTSWAENRNVSDEVFFMKLYAYFYYVFSSVLLLCFLYRTHLKIVVVIALLVFGVILSRNRMEILPLFISIYWFYILKENKFGGLFFIKCLLLLVCAVYSIFALLIFRYYGSIDMFLSSDIKWGDFNEVVTNMLFEGDGELALRKVFYYFVYHDNDFGGFGEGHTYFRILLWFLPTSLSFGIKPDDFAITMGQAWIPGIANFSVHPTLFGDCYANFGMCGCFLGLFWGIFIGVLDSYIRKAMYNNIKGFLLLILVSSNLVTIARGSVYNGFMCLFVGVIILNIIFKFLSFHKSLDS</sequence>
<feature type="transmembrane region" description="Helical" evidence="1">
    <location>
        <begin position="390"/>
        <end position="409"/>
    </location>
</feature>
<comment type="caution">
    <text evidence="2">The sequence shown here is derived from an EMBL/GenBank/DDBJ whole genome shotgun (WGS) entry which is preliminary data.</text>
</comment>
<dbReference type="PATRIC" id="fig|997884.3.peg.2140"/>
<feature type="transmembrane region" description="Helical" evidence="1">
    <location>
        <begin position="98"/>
        <end position="117"/>
    </location>
</feature>
<reference evidence="2 3" key="1">
    <citation type="submission" date="2012-02" db="EMBL/GenBank/DDBJ databases">
        <title>The Genome Sequence of Bacteroides nordii CL02T12C05.</title>
        <authorList>
            <consortium name="The Broad Institute Genome Sequencing Platform"/>
            <person name="Earl A."/>
            <person name="Ward D."/>
            <person name="Feldgarden M."/>
            <person name="Gevers D."/>
            <person name="Zitomersky N.L."/>
            <person name="Coyne M.J."/>
            <person name="Comstock L.E."/>
            <person name="Young S.K."/>
            <person name="Zeng Q."/>
            <person name="Gargeya S."/>
            <person name="Fitzgerald M."/>
            <person name="Haas B."/>
            <person name="Abouelleil A."/>
            <person name="Alvarado L."/>
            <person name="Arachchi H.M."/>
            <person name="Berlin A."/>
            <person name="Chapman S.B."/>
            <person name="Gearin G."/>
            <person name="Goldberg J."/>
            <person name="Griggs A."/>
            <person name="Gujja S."/>
            <person name="Hansen M."/>
            <person name="Heiman D."/>
            <person name="Howarth C."/>
            <person name="Larimer J."/>
            <person name="Lui A."/>
            <person name="MacDonald P.J.P."/>
            <person name="McCowen C."/>
            <person name="Montmayeur A."/>
            <person name="Murphy C."/>
            <person name="Neiman D."/>
            <person name="Pearson M."/>
            <person name="Priest M."/>
            <person name="Roberts A."/>
            <person name="Saif S."/>
            <person name="Shea T."/>
            <person name="Sisk P."/>
            <person name="Stolte C."/>
            <person name="Sykes S."/>
            <person name="Wortman J."/>
            <person name="Nusbaum C."/>
            <person name="Birren B."/>
        </authorList>
    </citation>
    <scope>NUCLEOTIDE SEQUENCE [LARGE SCALE GENOMIC DNA]</scope>
    <source>
        <strain evidence="2 3">CL02T12C05</strain>
    </source>
</reference>
<feature type="transmembrane region" description="Helical" evidence="1">
    <location>
        <begin position="137"/>
        <end position="158"/>
    </location>
</feature>
<protein>
    <recommendedName>
        <fullName evidence="4">Oligosaccharide repeat unit polymerase</fullName>
    </recommendedName>
</protein>
<accession>I8XR48</accession>
<keyword evidence="1" id="KW-0472">Membrane</keyword>
<organism evidence="2 3">
    <name type="scientific">Bacteroides nordii CL02T12C05</name>
    <dbReference type="NCBI Taxonomy" id="997884"/>
    <lineage>
        <taxon>Bacteria</taxon>
        <taxon>Pseudomonadati</taxon>
        <taxon>Bacteroidota</taxon>
        <taxon>Bacteroidia</taxon>
        <taxon>Bacteroidales</taxon>
        <taxon>Bacteroidaceae</taxon>
        <taxon>Bacteroides</taxon>
    </lineage>
</organism>
<feature type="transmembrane region" description="Helical" evidence="1">
    <location>
        <begin position="26"/>
        <end position="47"/>
    </location>
</feature>
<gene>
    <name evidence="2" type="ORF">HMPREF1068_02104</name>
</gene>
<keyword evidence="3" id="KW-1185">Reference proteome</keyword>
<evidence type="ECO:0008006" key="4">
    <source>
        <dbReference type="Google" id="ProtNLM"/>
    </source>
</evidence>
<name>I8XR48_9BACE</name>
<evidence type="ECO:0000313" key="2">
    <source>
        <dbReference type="EMBL" id="EIY52557.1"/>
    </source>
</evidence>
<dbReference type="eggNOG" id="ENOG5033UDZ">
    <property type="taxonomic scope" value="Bacteria"/>
</dbReference>
<feature type="transmembrane region" description="Helical" evidence="1">
    <location>
        <begin position="367"/>
        <end position="384"/>
    </location>
</feature>
<dbReference type="HOGENOM" id="CLU_658354_0_0_10"/>
<feature type="transmembrane region" description="Helical" evidence="1">
    <location>
        <begin position="165"/>
        <end position="183"/>
    </location>
</feature>